<feature type="compositionally biased region" description="Basic and acidic residues" evidence="8">
    <location>
        <begin position="526"/>
        <end position="543"/>
    </location>
</feature>
<dbReference type="CDD" id="cd13275">
    <property type="entry name" value="PH_M-RIP"/>
    <property type="match status" value="1"/>
</dbReference>
<evidence type="ECO:0000313" key="11">
    <source>
        <dbReference type="Proteomes" id="UP000250572"/>
    </source>
</evidence>
<dbReference type="InterPro" id="IPR011993">
    <property type="entry name" value="PH-like_dom_sf"/>
</dbReference>
<dbReference type="SMART" id="SM00233">
    <property type="entry name" value="PH"/>
    <property type="match status" value="1"/>
</dbReference>
<feature type="coiled-coil region" evidence="7">
    <location>
        <begin position="816"/>
        <end position="847"/>
    </location>
</feature>
<evidence type="ECO:0000256" key="8">
    <source>
        <dbReference type="SAM" id="MobiDB-lite"/>
    </source>
</evidence>
<accession>A0A315UZJ0</accession>
<evidence type="ECO:0000256" key="3">
    <source>
        <dbReference type="ARBA" id="ARBA00022553"/>
    </source>
</evidence>
<dbReference type="EMBL" id="NHOQ01002523">
    <property type="protein sequence ID" value="PWA16097.1"/>
    <property type="molecule type" value="Genomic_DNA"/>
</dbReference>
<dbReference type="InterPro" id="IPR039597">
    <property type="entry name" value="M-RIP_PH"/>
</dbReference>
<evidence type="ECO:0000256" key="6">
    <source>
        <dbReference type="ARBA" id="ARBA00023212"/>
    </source>
</evidence>
<protein>
    <recommendedName>
        <fullName evidence="9">PH domain-containing protein</fullName>
    </recommendedName>
</protein>
<evidence type="ECO:0000256" key="5">
    <source>
        <dbReference type="ARBA" id="ARBA00023203"/>
    </source>
</evidence>
<keyword evidence="2" id="KW-0963">Cytoplasm</keyword>
<feature type="region of interest" description="Disordered" evidence="8">
    <location>
        <begin position="726"/>
        <end position="792"/>
    </location>
</feature>
<name>A0A315UZJ0_GAMAF</name>
<evidence type="ECO:0000256" key="7">
    <source>
        <dbReference type="SAM" id="Coils"/>
    </source>
</evidence>
<organism evidence="10 11">
    <name type="scientific">Gambusia affinis</name>
    <name type="common">Western mosquitofish</name>
    <name type="synonym">Heterandria affinis</name>
    <dbReference type="NCBI Taxonomy" id="33528"/>
    <lineage>
        <taxon>Eukaryota</taxon>
        <taxon>Metazoa</taxon>
        <taxon>Chordata</taxon>
        <taxon>Craniata</taxon>
        <taxon>Vertebrata</taxon>
        <taxon>Euteleostomi</taxon>
        <taxon>Actinopterygii</taxon>
        <taxon>Neopterygii</taxon>
        <taxon>Teleostei</taxon>
        <taxon>Neoteleostei</taxon>
        <taxon>Acanthomorphata</taxon>
        <taxon>Ovalentaria</taxon>
        <taxon>Atherinomorphae</taxon>
        <taxon>Cyprinodontiformes</taxon>
        <taxon>Poeciliidae</taxon>
        <taxon>Poeciliinae</taxon>
        <taxon>Gambusia</taxon>
    </lineage>
</organism>
<dbReference type="PANTHER" id="PTHR17271:SF12">
    <property type="entry name" value="MYOSIN PHOSPHATASE RHO-INTERACTING PROTEIN ISOFORM X1"/>
    <property type="match status" value="1"/>
</dbReference>
<dbReference type="SUPFAM" id="SSF50729">
    <property type="entry name" value="PH domain-like"/>
    <property type="match status" value="1"/>
</dbReference>
<dbReference type="InterPro" id="IPR052223">
    <property type="entry name" value="Actin_Cytoskeleton_Reg"/>
</dbReference>
<evidence type="ECO:0000313" key="10">
    <source>
        <dbReference type="EMBL" id="PWA16097.1"/>
    </source>
</evidence>
<proteinExistence type="predicted"/>
<feature type="compositionally biased region" description="Basic and acidic residues" evidence="8">
    <location>
        <begin position="726"/>
        <end position="772"/>
    </location>
</feature>
<dbReference type="Proteomes" id="UP000250572">
    <property type="component" value="Unassembled WGS sequence"/>
</dbReference>
<dbReference type="FunFam" id="2.30.29.30:FF:000133">
    <property type="entry name" value="myosin phosphatase Rho-interacting protein isoform X1"/>
    <property type="match status" value="1"/>
</dbReference>
<dbReference type="InterPro" id="IPR001849">
    <property type="entry name" value="PH_domain"/>
</dbReference>
<reference evidence="10 11" key="1">
    <citation type="journal article" date="2018" name="G3 (Bethesda)">
        <title>A High-Quality Reference Genome for the Invasive Mosquitofish Gambusia affinis Using a Chicago Library.</title>
        <authorList>
            <person name="Hoffberg S.L."/>
            <person name="Troendle N.J."/>
            <person name="Glenn T.C."/>
            <person name="Mahmud O."/>
            <person name="Louha S."/>
            <person name="Chalopin D."/>
            <person name="Bennetzen J.L."/>
            <person name="Mauricio R."/>
        </authorList>
    </citation>
    <scope>NUCLEOTIDE SEQUENCE [LARGE SCALE GENOMIC DNA]</scope>
    <source>
        <strain evidence="10">NE01/NJP1002.9</strain>
        <tissue evidence="10">Muscle</tissue>
    </source>
</reference>
<gene>
    <name evidence="10" type="ORF">CCH79_00016545</name>
</gene>
<evidence type="ECO:0000256" key="2">
    <source>
        <dbReference type="ARBA" id="ARBA00022490"/>
    </source>
</evidence>
<feature type="region of interest" description="Disordered" evidence="8">
    <location>
        <begin position="521"/>
        <end position="567"/>
    </location>
</feature>
<feature type="coiled-coil region" evidence="7">
    <location>
        <begin position="447"/>
        <end position="495"/>
    </location>
</feature>
<dbReference type="STRING" id="33528.ENSGAFP00000008344"/>
<comment type="subcellular location">
    <subcellularLocation>
        <location evidence="1">Cytoplasm</location>
        <location evidence="1">Cytoskeleton</location>
    </subcellularLocation>
</comment>
<comment type="caution">
    <text evidence="10">The sequence shown here is derived from an EMBL/GenBank/DDBJ whole genome shotgun (WGS) entry which is preliminary data.</text>
</comment>
<dbReference type="PROSITE" id="PS50003">
    <property type="entry name" value="PH_DOMAIN"/>
    <property type="match status" value="1"/>
</dbReference>
<dbReference type="GO" id="GO:0015629">
    <property type="term" value="C:actin cytoskeleton"/>
    <property type="evidence" value="ECO:0007669"/>
    <property type="project" value="TreeGrafter"/>
</dbReference>
<keyword evidence="11" id="KW-1185">Reference proteome</keyword>
<keyword evidence="6" id="KW-0206">Cytoskeleton</keyword>
<feature type="coiled-coil region" evidence="7">
    <location>
        <begin position="325"/>
        <end position="352"/>
    </location>
</feature>
<feature type="region of interest" description="Disordered" evidence="8">
    <location>
        <begin position="190"/>
        <end position="226"/>
    </location>
</feature>
<feature type="compositionally biased region" description="Polar residues" evidence="8">
    <location>
        <begin position="775"/>
        <end position="792"/>
    </location>
</feature>
<keyword evidence="4 7" id="KW-0175">Coiled coil</keyword>
<dbReference type="Gene3D" id="2.30.29.30">
    <property type="entry name" value="Pleckstrin-homology domain (PH domain)/Phosphotyrosine-binding domain (PTB)"/>
    <property type="match status" value="1"/>
</dbReference>
<evidence type="ECO:0000259" key="9">
    <source>
        <dbReference type="PROSITE" id="PS50003"/>
    </source>
</evidence>
<evidence type="ECO:0000256" key="1">
    <source>
        <dbReference type="ARBA" id="ARBA00004245"/>
    </source>
</evidence>
<dbReference type="PANTHER" id="PTHR17271">
    <property type="entry name" value="PLECKSTRIN HOMOLOGY PH DOMAIN-CONTAINING PROTEIN"/>
    <property type="match status" value="1"/>
</dbReference>
<feature type="coiled-coil region" evidence="7">
    <location>
        <begin position="1054"/>
        <end position="1168"/>
    </location>
</feature>
<evidence type="ECO:0000256" key="4">
    <source>
        <dbReference type="ARBA" id="ARBA00023054"/>
    </source>
</evidence>
<dbReference type="GO" id="GO:0051015">
    <property type="term" value="F:actin filament binding"/>
    <property type="evidence" value="ECO:0007669"/>
    <property type="project" value="TreeGrafter"/>
</dbReference>
<dbReference type="AlphaFoldDB" id="A0A315UZJ0"/>
<sequence>MKPLLSGPLGVNFCFLTIRLDAKLRSTGDGSLLSVPTPQRRTRSLDRRTADGAVAAMTPDLLNFKKGWMMKLDEDDEWKKYWFVLSTASLRFYRDASAEEASDPEGEIDLSTCYSVSEYLVQRNYGFQIHTQTAVFTLSAMTAGIRRNWIQALMKNVHRADAPDVASSVLLCVPSLPGRRLTCSPAEVRPDVTQDSASGHAPIPPGPTSGSESDQSGVGAEARLDGGCLGNRDASCLELGDLERRRRREERRRHYESLLGFSLGRGGLRGGEGGATRPLSPQSQLKMEEQMAECWRRVERTALRPERTVALPTKSRDALETETLLQGCRTLVDDLKAQLADSERRRLQLEDRLRAAGSCPEQLDLLVPSDPVFHPADGSLTHLNDSGRLCSDSSPAARLSGIWLRLPDGDSAETETDGLVLAAAAAAGQQGALQASDGRDPDGHAAVQSLTQEVALLSSQNRALDQRNQEMLNQLTEADREIDRLKAELGRCRNEPLRRNQELLATSLEVLLRLKHSAEPNGPELQLERSERTCRKPEQRNTELKQTTAEDVTEEKPDQNQNQAVSAEENIQEVTAGAVMRLPALAQLLEAIDSLDLREEEEEAFWKMKSDPARLQQPIGEQLLEQAGHALLHPEEEEEEEEEESFVWGRVSENRRFTDELRKLRGITLSRILCLNRLTVSGRSAADKHSASHRAPSAAADASCCVRLRRLRSRYQRRVCSSCSRMEENQELRTGSEENQELRTGSEENQELRTGSEENQELRTGSEDRWPTEDAQVSSSCQTDGGQRSTAAGSEEMLHMEQNEMRPQETQQSSDLRAEGETLQQLQEELRRVKEQHQLEVAQLKASCERGLVTMETCHLRVVEELQRLHQQEVQRLLVERDRLLKEESAATATAHYLAGSHCCSLSLVSVDQEGFTVSLGENDTGTLILWVGIFCQGPLAVTLLVSQHCPLLVRRDSYKHSYFAIKAIKKAHGAELQREIQRRSQSENGNGNSQLEEIHRWESRAGRVLVGFWSGSGRVLVGEELASFQLELDVLSQQFSMKCLENGHLVQAVEAERKALGQCQQENRALRSRNQELSRHLAAEITRLGSVAKEQLDLLPVQIMEAEVLSLKQEVASLKDELQAAVKDKRNAAKKHQDVQTELSCSRARAEREAEELRENLRLAHRALGEASA</sequence>
<feature type="domain" description="PH" evidence="9">
    <location>
        <begin position="62"/>
        <end position="158"/>
    </location>
</feature>
<keyword evidence="3" id="KW-0597">Phosphoprotein</keyword>
<keyword evidence="5" id="KW-0009">Actin-binding</keyword>
<dbReference type="Pfam" id="PF00169">
    <property type="entry name" value="PH"/>
    <property type="match status" value="1"/>
</dbReference>